<evidence type="ECO:0000313" key="3">
    <source>
        <dbReference type="Proteomes" id="UP001297540"/>
    </source>
</evidence>
<proteinExistence type="predicted"/>
<feature type="domain" description="DUF6531" evidence="1">
    <location>
        <begin position="187"/>
        <end position="254"/>
    </location>
</feature>
<dbReference type="Proteomes" id="UP001297540">
    <property type="component" value="Chromosome"/>
</dbReference>
<organism evidence="2 3">
    <name type="scientific">Pseudomonas aeruginosa</name>
    <dbReference type="NCBI Taxonomy" id="287"/>
    <lineage>
        <taxon>Bacteria</taxon>
        <taxon>Pseudomonadati</taxon>
        <taxon>Pseudomonadota</taxon>
        <taxon>Gammaproteobacteria</taxon>
        <taxon>Pseudomonadales</taxon>
        <taxon>Pseudomonadaceae</taxon>
        <taxon>Pseudomonas</taxon>
    </lineage>
</organism>
<evidence type="ECO:0000313" key="2">
    <source>
        <dbReference type="EMBL" id="WOS80925.1"/>
    </source>
</evidence>
<protein>
    <submittedName>
        <fullName evidence="2">DUF6531 domain-containing protein</fullName>
    </submittedName>
</protein>
<dbReference type="NCBIfam" id="TIGR01643">
    <property type="entry name" value="YD_repeat_2x"/>
    <property type="match status" value="1"/>
</dbReference>
<name>A0AAQ3R274_PSEAI</name>
<gene>
    <name evidence="2" type="ORF">L4V69_17745</name>
</gene>
<dbReference type="Pfam" id="PF05593">
    <property type="entry name" value="RHS_repeat"/>
    <property type="match status" value="1"/>
</dbReference>
<dbReference type="RefSeq" id="WP_219857781.1">
    <property type="nucleotide sequence ID" value="NZ_AP017302.1"/>
</dbReference>
<evidence type="ECO:0000259" key="1">
    <source>
        <dbReference type="Pfam" id="PF20148"/>
    </source>
</evidence>
<sequence>MTKPPLDSEPPRTYSSLVLCIAAAFSTMTYASPGAILEPKKKYKFANDTFLTIIEETLTEVILKINEKQEKIFKQCTSKAVYSCTKFIITHAEGSEIFGKTNGEYNSHSLIRHSISQSINAAGIVTINPPAPAGSLGTQTVWTCPEDYWPRSETIAPKQIRKTCVIKTQPAKNKGPSDISCPSPYGGNPINFAIGNKYQEEIDLRGGRGNALILSRNYNSLDGYWRHNFSMRLDIDLPRSTIYLTRETGRLNTFSLNNGTITAEATELGSLIKLDNRWIYSAKNNDQFIFNDRGALIRQNLQSGVQRSISYSQNKVFVTDNFGNSLELTQDENNQPLGFRSSSVEGRYDYSTSGQLIKSQVTLNGMSKTRLYHYEDEHNPRLLTGLTDERGIRFATWSYDDQGRAISSEHAGGMEKIQIVYNNDGSTTVTNELGKVTRYRFQNLQGLQRIIAIIGEPSVDCPSSNSSFTYTSRGQLASKRDNNGNLTTYQYNARGLETSRTEAAGTAQARTITTDWHPTLFLPVQVSEPGRITRYQYDAEGRKTGETVTTR</sequence>
<dbReference type="Pfam" id="PF20148">
    <property type="entry name" value="DUF6531"/>
    <property type="match status" value="1"/>
</dbReference>
<accession>A0AAQ3R274</accession>
<dbReference type="Gene3D" id="2.180.10.10">
    <property type="entry name" value="RHS repeat-associated core"/>
    <property type="match status" value="1"/>
</dbReference>
<reference evidence="2" key="1">
    <citation type="submission" date="2023-06" db="EMBL/GenBank/DDBJ databases">
        <authorList>
            <consortium name="Clinical and Environmental Microbiology Branch: Whole genome sequencing antimicrobial resistance pathogens in the healthcare setting"/>
        </authorList>
    </citation>
    <scope>NUCLEOTIDE SEQUENCE</scope>
    <source>
        <strain evidence="2">2021CK-01020</strain>
    </source>
</reference>
<dbReference type="SUPFAM" id="SSF82171">
    <property type="entry name" value="DPP6 N-terminal domain-like"/>
    <property type="match status" value="1"/>
</dbReference>
<dbReference type="InterPro" id="IPR045351">
    <property type="entry name" value="DUF6531"/>
</dbReference>
<dbReference type="EMBL" id="CP136986">
    <property type="protein sequence ID" value="WOS80925.1"/>
    <property type="molecule type" value="Genomic_DNA"/>
</dbReference>
<dbReference type="InterPro" id="IPR006530">
    <property type="entry name" value="YD"/>
</dbReference>
<dbReference type="AlphaFoldDB" id="A0AAQ3R274"/>
<dbReference type="InterPro" id="IPR031325">
    <property type="entry name" value="RHS_repeat"/>
</dbReference>
<reference evidence="2" key="2">
    <citation type="submission" date="2023-10" db="EMBL/GenBank/DDBJ databases">
        <title>Pathogen: clinical or host-associated sample.</title>
        <authorList>
            <person name="Hergert J."/>
            <person name="Casey R."/>
            <person name="Wagner J."/>
            <person name="Young E.L."/>
            <person name="Oakeson K.F."/>
        </authorList>
    </citation>
    <scope>NUCLEOTIDE SEQUENCE</scope>
    <source>
        <strain evidence="2">2021CK-01020</strain>
    </source>
</reference>